<evidence type="ECO:0000259" key="1">
    <source>
        <dbReference type="Pfam" id="PF20691"/>
    </source>
</evidence>
<organism evidence="2">
    <name type="scientific">uncultured Caudovirales phage</name>
    <dbReference type="NCBI Taxonomy" id="2100421"/>
    <lineage>
        <taxon>Viruses</taxon>
        <taxon>Duplodnaviria</taxon>
        <taxon>Heunggongvirae</taxon>
        <taxon>Uroviricota</taxon>
        <taxon>Caudoviricetes</taxon>
        <taxon>Peduoviridae</taxon>
        <taxon>Maltschvirus</taxon>
        <taxon>Maltschvirus maltsch</taxon>
    </lineage>
</organism>
<evidence type="ECO:0000313" key="2">
    <source>
        <dbReference type="EMBL" id="CAB4142944.1"/>
    </source>
</evidence>
<accession>A0A6J5M8G0</accession>
<dbReference type="Pfam" id="PF20691">
    <property type="entry name" value="TAGT"/>
    <property type="match status" value="1"/>
</dbReference>
<proteinExistence type="predicted"/>
<gene>
    <name evidence="2" type="ORF">UFOVP452_55</name>
</gene>
<feature type="domain" description="TET-Associated Glycosyltransferase" evidence="1">
    <location>
        <begin position="7"/>
        <end position="207"/>
    </location>
</feature>
<sequence>MSPPLRYPVYIPSKGRHDSRLTARALDLLRVPYRMAVEPSEYDAYAAHIEPARLLRLPEDFSARGQGSIPVRNWIWEHSIREGHDRHWILDDNISEFYRLNYNRRIRVTSAGIFRAVEDFTDRYENIAFAGMNYDFFVIGHQTKAPFALNTRVYSMILVNNSAPYRWRGRYNEDTDLCLQALKGGWCIVLFNAFLGKKIRSMAMKGGNTDTVYATGDKRRAFAESLVEQHPDVARVVWRYNRWHHEVDYSPFQSNRLRLKPGTVIPEGVNEYGMRLAKVTEPSHAQV</sequence>
<protein>
    <recommendedName>
        <fullName evidence="1">TET-Associated Glycosyltransferase domain-containing protein</fullName>
    </recommendedName>
</protein>
<name>A0A6J5M8G0_9CAUD</name>
<reference evidence="2" key="1">
    <citation type="submission" date="2020-04" db="EMBL/GenBank/DDBJ databases">
        <authorList>
            <person name="Chiriac C."/>
            <person name="Salcher M."/>
            <person name="Ghai R."/>
            <person name="Kavagutti S V."/>
        </authorList>
    </citation>
    <scope>NUCLEOTIDE SEQUENCE</scope>
</reference>
<dbReference type="EMBL" id="LR796413">
    <property type="protein sequence ID" value="CAB4142944.1"/>
    <property type="molecule type" value="Genomic_DNA"/>
</dbReference>
<dbReference type="InterPro" id="IPR049100">
    <property type="entry name" value="TAGT"/>
</dbReference>